<protein>
    <submittedName>
        <fullName evidence="7">Unannotated protein</fullName>
    </submittedName>
</protein>
<dbReference type="Gene3D" id="3.30.700.10">
    <property type="entry name" value="Glycoprotein, Type 4 Pilin"/>
    <property type="match status" value="1"/>
</dbReference>
<dbReference type="PANTHER" id="PTHR30093:SF44">
    <property type="entry name" value="TYPE II SECRETION SYSTEM CORE PROTEIN G"/>
    <property type="match status" value="1"/>
</dbReference>
<evidence type="ECO:0000256" key="6">
    <source>
        <dbReference type="SAM" id="Phobius"/>
    </source>
</evidence>
<dbReference type="Pfam" id="PF07963">
    <property type="entry name" value="N_methyl"/>
    <property type="match status" value="1"/>
</dbReference>
<keyword evidence="2" id="KW-0488">Methylation</keyword>
<dbReference type="GO" id="GO:0016020">
    <property type="term" value="C:membrane"/>
    <property type="evidence" value="ECO:0007669"/>
    <property type="project" value="UniProtKB-SubCell"/>
</dbReference>
<proteinExistence type="predicted"/>
<sequence>MEMQQQFDQEQPEEKKKDEGFTLIELLVVILIIGILAAIALPTFLGQQKKGQDSSAKSDARNLVSQVESCFADSQTYVSCASSSALGNTGIDYGTGQGQASVDAGATSSTYTVSGYSKSGNVFKIVKGSTGVVTRTCTTAGDGGCKSGGTW</sequence>
<dbReference type="PROSITE" id="PS00409">
    <property type="entry name" value="PROKAR_NTER_METHYL"/>
    <property type="match status" value="1"/>
</dbReference>
<evidence type="ECO:0000256" key="4">
    <source>
        <dbReference type="ARBA" id="ARBA00022989"/>
    </source>
</evidence>
<dbReference type="InterPro" id="IPR012902">
    <property type="entry name" value="N_methyl_site"/>
</dbReference>
<evidence type="ECO:0000256" key="5">
    <source>
        <dbReference type="ARBA" id="ARBA00023136"/>
    </source>
</evidence>
<evidence type="ECO:0000256" key="1">
    <source>
        <dbReference type="ARBA" id="ARBA00004167"/>
    </source>
</evidence>
<accession>A0A6J7EHF9</accession>
<feature type="transmembrane region" description="Helical" evidence="6">
    <location>
        <begin position="21"/>
        <end position="45"/>
    </location>
</feature>
<name>A0A6J7EHF9_9ZZZZ</name>
<keyword evidence="3 6" id="KW-0812">Transmembrane</keyword>
<dbReference type="NCBIfam" id="TIGR02532">
    <property type="entry name" value="IV_pilin_GFxxxE"/>
    <property type="match status" value="1"/>
</dbReference>
<evidence type="ECO:0000256" key="3">
    <source>
        <dbReference type="ARBA" id="ARBA00022692"/>
    </source>
</evidence>
<evidence type="ECO:0000313" key="7">
    <source>
        <dbReference type="EMBL" id="CAB4882396.1"/>
    </source>
</evidence>
<keyword evidence="4 6" id="KW-1133">Transmembrane helix</keyword>
<comment type="subcellular location">
    <subcellularLocation>
        <location evidence="1">Membrane</location>
        <topology evidence="1">Single-pass membrane protein</topology>
    </subcellularLocation>
</comment>
<dbReference type="PANTHER" id="PTHR30093">
    <property type="entry name" value="GENERAL SECRETION PATHWAY PROTEIN G"/>
    <property type="match status" value="1"/>
</dbReference>
<dbReference type="EMBL" id="CAFBLQ010000205">
    <property type="protein sequence ID" value="CAB4882396.1"/>
    <property type="molecule type" value="Genomic_DNA"/>
</dbReference>
<reference evidence="7" key="1">
    <citation type="submission" date="2020-05" db="EMBL/GenBank/DDBJ databases">
        <authorList>
            <person name="Chiriac C."/>
            <person name="Salcher M."/>
            <person name="Ghai R."/>
            <person name="Kavagutti S V."/>
        </authorList>
    </citation>
    <scope>NUCLEOTIDE SEQUENCE</scope>
</reference>
<keyword evidence="5 6" id="KW-0472">Membrane</keyword>
<organism evidence="7">
    <name type="scientific">freshwater metagenome</name>
    <dbReference type="NCBI Taxonomy" id="449393"/>
    <lineage>
        <taxon>unclassified sequences</taxon>
        <taxon>metagenomes</taxon>
        <taxon>ecological metagenomes</taxon>
    </lineage>
</organism>
<dbReference type="AlphaFoldDB" id="A0A6J7EHF9"/>
<dbReference type="InterPro" id="IPR045584">
    <property type="entry name" value="Pilin-like"/>
</dbReference>
<gene>
    <name evidence="7" type="ORF">UFOPK3423_01478</name>
</gene>
<dbReference type="SUPFAM" id="SSF54523">
    <property type="entry name" value="Pili subunits"/>
    <property type="match status" value="1"/>
</dbReference>
<evidence type="ECO:0000256" key="2">
    <source>
        <dbReference type="ARBA" id="ARBA00022481"/>
    </source>
</evidence>